<protein>
    <recommendedName>
        <fullName evidence="3">DUF3447 domain-containing protein</fullName>
    </recommendedName>
</protein>
<gene>
    <name evidence="1" type="ORF">M9Y10_006443</name>
</gene>
<name>A0ABR2JFT2_9EUKA</name>
<proteinExistence type="predicted"/>
<evidence type="ECO:0000313" key="2">
    <source>
        <dbReference type="Proteomes" id="UP001470230"/>
    </source>
</evidence>
<dbReference type="PANTHER" id="PTHR24159">
    <property type="match status" value="1"/>
</dbReference>
<reference evidence="1 2" key="1">
    <citation type="submission" date="2024-04" db="EMBL/GenBank/DDBJ databases">
        <title>Tritrichomonas musculus Genome.</title>
        <authorList>
            <person name="Alves-Ferreira E."/>
            <person name="Grigg M."/>
            <person name="Lorenzi H."/>
            <person name="Galac M."/>
        </authorList>
    </citation>
    <scope>NUCLEOTIDE SEQUENCE [LARGE SCALE GENOMIC DNA]</scope>
    <source>
        <strain evidence="1 2">EAF2021</strain>
    </source>
</reference>
<dbReference type="InterPro" id="IPR036770">
    <property type="entry name" value="Ankyrin_rpt-contain_sf"/>
</dbReference>
<sequence length="364" mass="44144">MNPEDYLERMVEFQKNLLDYLDGESDFKEVCESINYFQNKFPISEIELILQIIVKIANNHYRTPDFLNKILQVLNQFKTFIQQNFSKSEIFEIFKSNKRILLYFIEESIIQVDQSMIDCISDNKYWDMSYIKYFLPEAKPFIQQQLFDEIEEEIKHKEIDLNEFKERRRVGENDGYICYLIRNDLIDEFVIYMNKTNTSYSKTITRSIFETNHFLMELRSTSLIEYSAFFGSIQIFKFLHLNNADLKPSIWLYAIHGKNPDIIHFLENNHIEPLYNNFDKCFEEAVKCHNNEIASYFLNNAIIEQNVKTDELYYKYDNYFFFDSDFNNTQQMYFFIKYNYHFLSLNVLKNNFNNNKIIHKMIFF</sequence>
<keyword evidence="2" id="KW-1185">Reference proteome</keyword>
<accession>A0ABR2JFT2</accession>
<dbReference type="EMBL" id="JAPFFF010000012">
    <property type="protein sequence ID" value="KAK8876248.1"/>
    <property type="molecule type" value="Genomic_DNA"/>
</dbReference>
<comment type="caution">
    <text evidence="1">The sequence shown here is derived from an EMBL/GenBank/DDBJ whole genome shotgun (WGS) entry which is preliminary data.</text>
</comment>
<dbReference type="Proteomes" id="UP001470230">
    <property type="component" value="Unassembled WGS sequence"/>
</dbReference>
<evidence type="ECO:0000313" key="1">
    <source>
        <dbReference type="EMBL" id="KAK8876248.1"/>
    </source>
</evidence>
<evidence type="ECO:0008006" key="3">
    <source>
        <dbReference type="Google" id="ProtNLM"/>
    </source>
</evidence>
<organism evidence="1 2">
    <name type="scientific">Tritrichomonas musculus</name>
    <dbReference type="NCBI Taxonomy" id="1915356"/>
    <lineage>
        <taxon>Eukaryota</taxon>
        <taxon>Metamonada</taxon>
        <taxon>Parabasalia</taxon>
        <taxon>Tritrichomonadida</taxon>
        <taxon>Tritrichomonadidae</taxon>
        <taxon>Tritrichomonas</taxon>
    </lineage>
</organism>
<dbReference type="SUPFAM" id="SSF48403">
    <property type="entry name" value="Ankyrin repeat"/>
    <property type="match status" value="1"/>
</dbReference>
<dbReference type="PANTHER" id="PTHR24159:SF5">
    <property type="entry name" value="ANK_REP_REGION DOMAIN-CONTAINING PROTEIN"/>
    <property type="match status" value="1"/>
</dbReference>